<dbReference type="AlphaFoldDB" id="A0A392T161"/>
<comment type="caution">
    <text evidence="1">The sequence shown here is derived from an EMBL/GenBank/DDBJ whole genome shotgun (WGS) entry which is preliminary data.</text>
</comment>
<dbReference type="Proteomes" id="UP000265520">
    <property type="component" value="Unassembled WGS sequence"/>
</dbReference>
<accession>A0A392T161</accession>
<evidence type="ECO:0000313" key="1">
    <source>
        <dbReference type="EMBL" id="MCI53896.1"/>
    </source>
</evidence>
<evidence type="ECO:0000313" key="2">
    <source>
        <dbReference type="Proteomes" id="UP000265520"/>
    </source>
</evidence>
<sequence length="65" mass="7911">MSKTKEPKKPSKWSIKRKRFKWKIKKEKPKSDPEDMCSWLVGRKVTPLKRVNKRDWVEAKLKYPP</sequence>
<dbReference type="EMBL" id="LXQA010470682">
    <property type="protein sequence ID" value="MCI53896.1"/>
    <property type="molecule type" value="Genomic_DNA"/>
</dbReference>
<keyword evidence="2" id="KW-1185">Reference proteome</keyword>
<name>A0A392T161_9FABA</name>
<proteinExistence type="predicted"/>
<protein>
    <submittedName>
        <fullName evidence="1">Uncharacterized protein</fullName>
    </submittedName>
</protein>
<reference evidence="1 2" key="1">
    <citation type="journal article" date="2018" name="Front. Plant Sci.">
        <title>Red Clover (Trifolium pratense) and Zigzag Clover (T. medium) - A Picture of Genomic Similarities and Differences.</title>
        <authorList>
            <person name="Dluhosova J."/>
            <person name="Istvanek J."/>
            <person name="Nedelnik J."/>
            <person name="Repkova J."/>
        </authorList>
    </citation>
    <scope>NUCLEOTIDE SEQUENCE [LARGE SCALE GENOMIC DNA]</scope>
    <source>
        <strain evidence="2">cv. 10/8</strain>
        <tissue evidence="1">Leaf</tissue>
    </source>
</reference>
<organism evidence="1 2">
    <name type="scientific">Trifolium medium</name>
    <dbReference type="NCBI Taxonomy" id="97028"/>
    <lineage>
        <taxon>Eukaryota</taxon>
        <taxon>Viridiplantae</taxon>
        <taxon>Streptophyta</taxon>
        <taxon>Embryophyta</taxon>
        <taxon>Tracheophyta</taxon>
        <taxon>Spermatophyta</taxon>
        <taxon>Magnoliopsida</taxon>
        <taxon>eudicotyledons</taxon>
        <taxon>Gunneridae</taxon>
        <taxon>Pentapetalae</taxon>
        <taxon>rosids</taxon>
        <taxon>fabids</taxon>
        <taxon>Fabales</taxon>
        <taxon>Fabaceae</taxon>
        <taxon>Papilionoideae</taxon>
        <taxon>50 kb inversion clade</taxon>
        <taxon>NPAAA clade</taxon>
        <taxon>Hologalegina</taxon>
        <taxon>IRL clade</taxon>
        <taxon>Trifolieae</taxon>
        <taxon>Trifolium</taxon>
    </lineage>
</organism>